<reference evidence="1 2" key="1">
    <citation type="submission" date="2023-06" db="EMBL/GenBank/DDBJ databases">
        <title>Rock-solubilizing bacteria, Microbacterium invictum, promotes re-establishment of vegetation in rocky wasteland by accelerating rock bio-weathering and reshaping soil bacterial community.</title>
        <authorList>
            <person name="Liu C."/>
        </authorList>
    </citation>
    <scope>NUCLEOTIDE SEQUENCE [LARGE SCALE GENOMIC DNA]</scope>
    <source>
        <strain evidence="1 2">X-18</strain>
    </source>
</reference>
<dbReference type="Proteomes" id="UP001324533">
    <property type="component" value="Chromosome"/>
</dbReference>
<dbReference type="RefSeq" id="WP_322409891.1">
    <property type="nucleotide sequence ID" value="NZ_CP139779.1"/>
</dbReference>
<evidence type="ECO:0000313" key="2">
    <source>
        <dbReference type="Proteomes" id="UP001324533"/>
    </source>
</evidence>
<protein>
    <submittedName>
        <fullName evidence="1">Uncharacterized protein</fullName>
    </submittedName>
</protein>
<dbReference type="EMBL" id="CP139779">
    <property type="protein sequence ID" value="WQB69769.1"/>
    <property type="molecule type" value="Genomic_DNA"/>
</dbReference>
<organism evidence="1 2">
    <name type="scientific">Microbacterium invictum</name>
    <dbReference type="NCBI Taxonomy" id="515415"/>
    <lineage>
        <taxon>Bacteria</taxon>
        <taxon>Bacillati</taxon>
        <taxon>Actinomycetota</taxon>
        <taxon>Actinomycetes</taxon>
        <taxon>Micrococcales</taxon>
        <taxon>Microbacteriaceae</taxon>
        <taxon>Microbacterium</taxon>
    </lineage>
</organism>
<gene>
    <name evidence="1" type="ORF">T9R20_13865</name>
</gene>
<keyword evidence="2" id="KW-1185">Reference proteome</keyword>
<evidence type="ECO:0000313" key="1">
    <source>
        <dbReference type="EMBL" id="WQB69769.1"/>
    </source>
</evidence>
<proteinExistence type="predicted"/>
<name>A0ABZ0V9F9_9MICO</name>
<accession>A0ABZ0V9F9</accession>
<sequence length="86" mass="9449">MASSLAPDPMRGTDAATSPSYGVLWSRVEDGFYVANRDGVFLGYLDREADGTYRVFNGRSRQVGAAPDRRQAMRTLLAHHDEEATA</sequence>